<dbReference type="SUPFAM" id="SSF52540">
    <property type="entry name" value="P-loop containing nucleoside triphosphate hydrolases"/>
    <property type="match status" value="1"/>
</dbReference>
<dbReference type="InterPro" id="IPR027417">
    <property type="entry name" value="P-loop_NTPase"/>
</dbReference>
<protein>
    <submittedName>
        <fullName evidence="2">ATP/GTP-binding protein</fullName>
    </submittedName>
</protein>
<keyword evidence="3" id="KW-1185">Reference proteome</keyword>
<reference evidence="2" key="1">
    <citation type="submission" date="2009-10" db="EMBL/GenBank/DDBJ databases">
        <title>The genome sequence of Streptomyces sviceus strain ATCC 29083.</title>
        <authorList>
            <consortium name="The Broad Institute Genome Sequencing Platform"/>
            <consortium name="Broad Institute Microbial Sequencing Center"/>
            <person name="Fischbach M."/>
            <person name="Godfrey P."/>
            <person name="Ward D."/>
            <person name="Young S."/>
            <person name="Zeng Q."/>
            <person name="Koehrsen M."/>
            <person name="Alvarado L."/>
            <person name="Berlin A.M."/>
            <person name="Bochicchio J."/>
            <person name="Borenstein D."/>
            <person name="Chapman S.B."/>
            <person name="Chen Z."/>
            <person name="Engels R."/>
            <person name="Freedman E."/>
            <person name="Gellesch M."/>
            <person name="Goldberg J."/>
            <person name="Griggs A."/>
            <person name="Gujja S."/>
            <person name="Heilman E.R."/>
            <person name="Heiman D.I."/>
            <person name="Hepburn T.A."/>
            <person name="Howarth C."/>
            <person name="Jen D."/>
            <person name="Larson L."/>
            <person name="Lewis B."/>
            <person name="Mehta T."/>
            <person name="Park D."/>
            <person name="Pearson M."/>
            <person name="Richards J."/>
            <person name="Roberts A."/>
            <person name="Saif S."/>
            <person name="Shea T.D."/>
            <person name="Shenoy N."/>
            <person name="Sisk P."/>
            <person name="Stolte C."/>
            <person name="Sykes S.N."/>
            <person name="Thomson T."/>
            <person name="Walk T."/>
            <person name="White J."/>
            <person name="Yandava C."/>
            <person name="Straight P."/>
            <person name="Clardy J."/>
            <person name="Hung D."/>
            <person name="Kolter R."/>
            <person name="Mekalanos J."/>
            <person name="Walker S."/>
            <person name="Walsh C.T."/>
            <person name="Wieland-Brown L.C."/>
            <person name="Haas B."/>
            <person name="Nusbaum C."/>
            <person name="Birren B."/>
        </authorList>
    </citation>
    <scope>NUCLEOTIDE SEQUENCE [LARGE SCALE GENOMIC DNA]</scope>
    <source>
        <strain evidence="2">ATCC 29083</strain>
    </source>
</reference>
<dbReference type="Proteomes" id="UP000002785">
    <property type="component" value="Chromosome"/>
</dbReference>
<dbReference type="EMBL" id="CM000951">
    <property type="protein sequence ID" value="EDY55738.1"/>
    <property type="molecule type" value="Genomic_DNA"/>
</dbReference>
<dbReference type="OrthoDB" id="127785at2"/>
<name>B5HSD3_STRX2</name>
<evidence type="ECO:0000259" key="1">
    <source>
        <dbReference type="Pfam" id="PF13401"/>
    </source>
</evidence>
<dbReference type="Pfam" id="PF13424">
    <property type="entry name" value="TPR_12"/>
    <property type="match status" value="2"/>
</dbReference>
<dbReference type="GO" id="GO:0016887">
    <property type="term" value="F:ATP hydrolysis activity"/>
    <property type="evidence" value="ECO:0007669"/>
    <property type="project" value="InterPro"/>
</dbReference>
<proteinExistence type="predicted"/>
<dbReference type="InterPro" id="IPR049945">
    <property type="entry name" value="AAA_22"/>
</dbReference>
<dbReference type="Pfam" id="PF13374">
    <property type="entry name" value="TPR_10"/>
    <property type="match status" value="1"/>
</dbReference>
<dbReference type="Gene3D" id="1.25.40.10">
    <property type="entry name" value="Tetratricopeptide repeat domain"/>
    <property type="match status" value="2"/>
</dbReference>
<sequence length="720" mass="78200">MIAQLGSVAAGRMDIAQLVVSAAAAGERTAVTVAPPVAERDHRYPLRGRDQLVEELLHLCAGRSDGRMHVLHGISGSGKTAIALELVHRLSRTGPRRVWWVDARHAATFVAGMRVVARHTGLDEDDVGEAAADALWERLNASTRPWLLIVDNAEDLTVLDGPGRLAAGTGWLRPHACADGMVVVATRYGVARWWGGAAVLHPVGPLPPDDAAQVLLDHADSHAGTVQAAKALGRRLGGLPLALSMAGSYLAEVNTMPEALRDAGMPLDFATYHQVLNTRGSSLNPARVIAHAWQMSIELLHQMGFAHAGRLLTVLAAFGEAPIPYTLLLRPAQVSAVLPGLGDLDGTTLWRTLRELAALGLMDPLDVSATNGGLPCVRLHPLIRDIARAETSTAVTLIEQALRLDEVRLPPEDPKSWSAWAALTPHALDLLQHAGEGLPQLSVSQRTVCADAAELAARYLQTQGLFVQARRGFERVLDIRCEVLGPDHVETVTTRHNLASILHDLGALHDAEPLRLQVWNSLDRIYGAEHHDTLIARHELGRLLHDLGRLDGAEDHLRCVYQARLRNGGQRDSSTLAARHELARVLHDRGDLEAARQEYHALLTIRLEQFGEDHPSTATTRHNHACVLHDLGLLQLAHDECRRVLASRTGLYGFCHPKTLATAHLLATVLQALSRSTEALQLLQQVCDSARQLLGADHPQTRRYTHALAAFTRGIAGEEE</sequence>
<dbReference type="PANTHER" id="PTHR46082">
    <property type="entry name" value="ATP/GTP-BINDING PROTEIN-RELATED"/>
    <property type="match status" value="1"/>
</dbReference>
<dbReference type="PRINTS" id="PR00364">
    <property type="entry name" value="DISEASERSIST"/>
</dbReference>
<dbReference type="Gene3D" id="3.40.50.300">
    <property type="entry name" value="P-loop containing nucleotide triphosphate hydrolases"/>
    <property type="match status" value="1"/>
</dbReference>
<accession>B5HSD3</accession>
<dbReference type="AlphaFoldDB" id="B5HSD3"/>
<gene>
    <name evidence="2" type="ORF">SSEG_02318</name>
</gene>
<dbReference type="Pfam" id="PF13401">
    <property type="entry name" value="AAA_22"/>
    <property type="match status" value="1"/>
</dbReference>
<dbReference type="HOGENOM" id="CLU_000288_125_8_11"/>
<dbReference type="InterPro" id="IPR011990">
    <property type="entry name" value="TPR-like_helical_dom_sf"/>
</dbReference>
<dbReference type="SUPFAM" id="SSF48452">
    <property type="entry name" value="TPR-like"/>
    <property type="match status" value="2"/>
</dbReference>
<dbReference type="eggNOG" id="COG0457">
    <property type="taxonomic scope" value="Bacteria"/>
</dbReference>
<organism evidence="2 3">
    <name type="scientific">Streptomyces sviceus (strain ATCC 29083 / DSM 924 / JCM 4929 / NBRC 13980 / NCIMB 11184 / NRRL 5439 / UC 5370)</name>
    <dbReference type="NCBI Taxonomy" id="463191"/>
    <lineage>
        <taxon>Bacteria</taxon>
        <taxon>Bacillati</taxon>
        <taxon>Actinomycetota</taxon>
        <taxon>Actinomycetes</taxon>
        <taxon>Kitasatosporales</taxon>
        <taxon>Streptomycetaceae</taxon>
        <taxon>Streptomyces</taxon>
    </lineage>
</organism>
<evidence type="ECO:0000313" key="2">
    <source>
        <dbReference type="EMBL" id="EDY55738.1"/>
    </source>
</evidence>
<dbReference type="PANTHER" id="PTHR46082:SF6">
    <property type="entry name" value="AAA+ ATPASE DOMAIN-CONTAINING PROTEIN-RELATED"/>
    <property type="match status" value="1"/>
</dbReference>
<evidence type="ECO:0000313" key="3">
    <source>
        <dbReference type="Proteomes" id="UP000002785"/>
    </source>
</evidence>
<feature type="domain" description="ORC1/DEAH AAA+ ATPase" evidence="1">
    <location>
        <begin position="65"/>
        <end position="157"/>
    </location>
</feature>
<dbReference type="InterPro" id="IPR053137">
    <property type="entry name" value="NLR-like"/>
</dbReference>